<feature type="compositionally biased region" description="Basic and acidic residues" evidence="1">
    <location>
        <begin position="49"/>
        <end position="60"/>
    </location>
</feature>
<dbReference type="InterPro" id="IPR011055">
    <property type="entry name" value="Dup_hybrid_motif"/>
</dbReference>
<gene>
    <name evidence="5" type="ORF">SAMN04488025_10233</name>
</gene>
<protein>
    <submittedName>
        <fullName evidence="5">Peptidase family M23</fullName>
    </submittedName>
</protein>
<dbReference type="SUPFAM" id="SSF55383">
    <property type="entry name" value="Copper amine oxidase, domain N"/>
    <property type="match status" value="1"/>
</dbReference>
<dbReference type="OrthoDB" id="30934at2"/>
<dbReference type="STRING" id="201973.SAMN04488025_10233"/>
<evidence type="ECO:0000256" key="2">
    <source>
        <dbReference type="SAM" id="Phobius"/>
    </source>
</evidence>
<dbReference type="Gene3D" id="2.70.70.10">
    <property type="entry name" value="Glucose Permease (Domain IIA)"/>
    <property type="match status" value="1"/>
</dbReference>
<dbReference type="RefSeq" id="WP_092035487.1">
    <property type="nucleotide sequence ID" value="NZ_FOOK01000002.1"/>
</dbReference>
<dbReference type="PANTHER" id="PTHR21666">
    <property type="entry name" value="PEPTIDASE-RELATED"/>
    <property type="match status" value="1"/>
</dbReference>
<keyword evidence="2" id="KW-0812">Transmembrane</keyword>
<accession>A0A1I2KH18</accession>
<dbReference type="PANTHER" id="PTHR21666:SF270">
    <property type="entry name" value="MUREIN HYDROLASE ACTIVATOR ENVC"/>
    <property type="match status" value="1"/>
</dbReference>
<organism evidence="5 6">
    <name type="scientific">Planifilum fulgidum</name>
    <dbReference type="NCBI Taxonomy" id="201973"/>
    <lineage>
        <taxon>Bacteria</taxon>
        <taxon>Bacillati</taxon>
        <taxon>Bacillota</taxon>
        <taxon>Bacilli</taxon>
        <taxon>Bacillales</taxon>
        <taxon>Thermoactinomycetaceae</taxon>
        <taxon>Planifilum</taxon>
    </lineage>
</organism>
<feature type="transmembrane region" description="Helical" evidence="2">
    <location>
        <begin position="6"/>
        <end position="26"/>
    </location>
</feature>
<evidence type="ECO:0000259" key="3">
    <source>
        <dbReference type="Pfam" id="PF01551"/>
    </source>
</evidence>
<dbReference type="GO" id="GO:0004222">
    <property type="term" value="F:metalloendopeptidase activity"/>
    <property type="evidence" value="ECO:0007669"/>
    <property type="project" value="TreeGrafter"/>
</dbReference>
<dbReference type="InterPro" id="IPR050570">
    <property type="entry name" value="Cell_wall_metabolism_enzyme"/>
</dbReference>
<evidence type="ECO:0000259" key="4">
    <source>
        <dbReference type="Pfam" id="PF07833"/>
    </source>
</evidence>
<dbReference type="InterPro" id="IPR012854">
    <property type="entry name" value="Cu_amine_oxidase-like_N"/>
</dbReference>
<dbReference type="Proteomes" id="UP000198661">
    <property type="component" value="Unassembled WGS sequence"/>
</dbReference>
<dbReference type="InterPro" id="IPR036582">
    <property type="entry name" value="Mao_N_sf"/>
</dbReference>
<dbReference type="CDD" id="cd12797">
    <property type="entry name" value="M23_peptidase"/>
    <property type="match status" value="1"/>
</dbReference>
<dbReference type="Pfam" id="PF01551">
    <property type="entry name" value="Peptidase_M23"/>
    <property type="match status" value="1"/>
</dbReference>
<feature type="domain" description="M23ase beta-sheet core" evidence="3">
    <location>
        <begin position="232"/>
        <end position="351"/>
    </location>
</feature>
<dbReference type="InterPro" id="IPR016047">
    <property type="entry name" value="M23ase_b-sheet_dom"/>
</dbReference>
<dbReference type="AlphaFoldDB" id="A0A1I2KH18"/>
<feature type="domain" description="Copper amine oxidase-like N-terminal" evidence="4">
    <location>
        <begin position="77"/>
        <end position="156"/>
    </location>
</feature>
<keyword evidence="2" id="KW-0472">Membrane</keyword>
<dbReference type="SUPFAM" id="SSF51261">
    <property type="entry name" value="Duplicated hybrid motif"/>
    <property type="match status" value="1"/>
</dbReference>
<name>A0A1I2KH18_9BACL</name>
<keyword evidence="2" id="KW-1133">Transmembrane helix</keyword>
<proteinExistence type="predicted"/>
<keyword evidence="6" id="KW-1185">Reference proteome</keyword>
<feature type="region of interest" description="Disordered" evidence="1">
    <location>
        <begin position="37"/>
        <end position="60"/>
    </location>
</feature>
<reference evidence="6" key="1">
    <citation type="submission" date="2016-10" db="EMBL/GenBank/DDBJ databases">
        <authorList>
            <person name="Varghese N."/>
            <person name="Submissions S."/>
        </authorList>
    </citation>
    <scope>NUCLEOTIDE SEQUENCE [LARGE SCALE GENOMIC DNA]</scope>
    <source>
        <strain evidence="6">DSM 44945</strain>
    </source>
</reference>
<evidence type="ECO:0000313" key="6">
    <source>
        <dbReference type="Proteomes" id="UP000198661"/>
    </source>
</evidence>
<dbReference type="EMBL" id="FOOK01000002">
    <property type="protein sequence ID" value="SFF66312.1"/>
    <property type="molecule type" value="Genomic_DNA"/>
</dbReference>
<sequence length="375" mass="42379">MGKPSLLVAVAILVVFLWLFVPFNLLNQHLPWHREPVKPQEQTASPPPRPEKPEKEERLSAKVEVPFRKEEGIVTFRLSDLKEKLRIDYEYDAREGVLTIRQGKVQLTMLREAPVLSRNGVYLPVEAYPIIRKGEIRIPAVVVEEGLGRQVEIREDRALIEQNASVPAMAETGRREIPKGDARALIDYLSFLDTPIQGARVSTKDSHLPGAPRPYRNGVHEGLDYFSWTSGISIDSRTPVLAVADGVVVRADHDYQEMSEAERNRYLSIGVQNEGQTPQYILDKMRGRSVWIQHEKGVLSRYCHLSSIQGDITVGKRVKKGEVIGYVGNSGTSDGVKRSNAGMHLHLDLLIYGEWLWEGFTPAERRHILQSVLDR</sequence>
<dbReference type="Pfam" id="PF07833">
    <property type="entry name" value="Cu_amine_oxidN1"/>
    <property type="match status" value="1"/>
</dbReference>
<evidence type="ECO:0000313" key="5">
    <source>
        <dbReference type="EMBL" id="SFF66312.1"/>
    </source>
</evidence>
<evidence type="ECO:0000256" key="1">
    <source>
        <dbReference type="SAM" id="MobiDB-lite"/>
    </source>
</evidence>